<dbReference type="RefSeq" id="WP_169528259.1">
    <property type="nucleotide sequence ID" value="NZ_JAAMPU010000107.1"/>
</dbReference>
<dbReference type="EMBL" id="JAAMPU010000107">
    <property type="protein sequence ID" value="NMH29173.1"/>
    <property type="molecule type" value="Genomic_DNA"/>
</dbReference>
<reference evidence="1" key="1">
    <citation type="submission" date="2020-02" db="EMBL/GenBank/DDBJ databases">
        <title>Flavobacterium sp. genome.</title>
        <authorList>
            <person name="Jung H.S."/>
            <person name="Baek J.H."/>
            <person name="Jeon C.O."/>
        </authorList>
    </citation>
    <scope>NUCLEOTIDE SEQUENCE</scope>
    <source>
        <strain evidence="1">SE-s28</strain>
    </source>
</reference>
<evidence type="ECO:0000313" key="1">
    <source>
        <dbReference type="EMBL" id="NMH29173.1"/>
    </source>
</evidence>
<comment type="caution">
    <text evidence="1">The sequence shown here is derived from an EMBL/GenBank/DDBJ whole genome shotgun (WGS) entry which is preliminary data.</text>
</comment>
<protein>
    <recommendedName>
        <fullName evidence="3">Adhesin domain-containing protein</fullName>
    </recommendedName>
</protein>
<organism evidence="1 2">
    <name type="scientific">Flavobacterium silvaticum</name>
    <dbReference type="NCBI Taxonomy" id="1852020"/>
    <lineage>
        <taxon>Bacteria</taxon>
        <taxon>Pseudomonadati</taxon>
        <taxon>Bacteroidota</taxon>
        <taxon>Flavobacteriia</taxon>
        <taxon>Flavobacteriales</taxon>
        <taxon>Flavobacteriaceae</taxon>
        <taxon>Flavobacterium</taxon>
    </lineage>
</organism>
<dbReference type="AlphaFoldDB" id="A0A972JJB1"/>
<evidence type="ECO:0008006" key="3">
    <source>
        <dbReference type="Google" id="ProtNLM"/>
    </source>
</evidence>
<gene>
    <name evidence="1" type="ORF">G6047_14120</name>
</gene>
<dbReference type="Proteomes" id="UP000712080">
    <property type="component" value="Unassembled WGS sequence"/>
</dbReference>
<keyword evidence="2" id="KW-1185">Reference proteome</keyword>
<proteinExistence type="predicted"/>
<name>A0A972JJB1_9FLAO</name>
<accession>A0A972JJB1</accession>
<evidence type="ECO:0000313" key="2">
    <source>
        <dbReference type="Proteomes" id="UP000712080"/>
    </source>
</evidence>
<sequence>MKLLFKILFIGVLVPQLLNANGDPGRYSKQKQIAKAFVVNPDAVTQIETKYGNIYVTTWNEDKIQLDISIKVSGDDEKWVTEKLNSIDVDIKALKNLVSAETKFGTTRVIKGTSWFEINYTLHVPTQGGLKLQQKFGNIILPDLSATTKIELEFGNFESGNLTGPTDLSLKYSDKAFIKSVRTCNLEAKYSKLTVESYDALKIDSGYSDIVAINGTNVKFNGNYGSISCENVEALAVDGNYLKINVGAMTGSCRIASDYSKIKISALKNDWGALAIDGNYSNSDIGFTPNRGFILQAEGNYSRFNLDDIPNIPAKKTGNHVSYNGSYKDGNAAIRVNGNYGSVKFHKL</sequence>